<keyword evidence="5" id="KW-0520">NAD</keyword>
<keyword evidence="4 5" id="KW-0472">Membrane</keyword>
<accession>A0A1T4N958</accession>
<feature type="transmembrane region" description="Helical" evidence="5">
    <location>
        <begin position="441"/>
        <end position="463"/>
    </location>
</feature>
<comment type="function">
    <text evidence="5">NDH-1 shuttles electrons from NADH, via FMN and iron-sulfur (Fe-S) centers, to quinones in the respiratory chain. The immediate electron acceptor for the enzyme in this species is believed to be a menaquinone. Couples the redox reaction to proton translocation (for every two electrons transferred, four hydrogen ions are translocated across the cytoplasmic membrane), and thus conserves the redox energy in a proton gradient.</text>
</comment>
<protein>
    <recommendedName>
        <fullName evidence="5">NADH-quinone oxidoreductase subunit N</fullName>
        <ecNumber evidence="5">7.1.1.-</ecNumber>
    </recommendedName>
    <alternativeName>
        <fullName evidence="5">NADH dehydrogenase I subunit N</fullName>
    </alternativeName>
    <alternativeName>
        <fullName evidence="5">NDH-1 subunit N</fullName>
    </alternativeName>
</protein>
<feature type="transmembrane region" description="Helical" evidence="5">
    <location>
        <begin position="359"/>
        <end position="384"/>
    </location>
</feature>
<comment type="subunit">
    <text evidence="5">NDH-1 is composed of 14 different subunits. Subunits NuoA, H, J, K, L, M, N constitute the membrane sector of the complex.</text>
</comment>
<dbReference type="GO" id="GO:0050136">
    <property type="term" value="F:NADH dehydrogenase (quinone) (non-electrogenic) activity"/>
    <property type="evidence" value="ECO:0007669"/>
    <property type="project" value="UniProtKB-UniRule"/>
</dbReference>
<keyword evidence="3 5" id="KW-1133">Transmembrane helix</keyword>
<evidence type="ECO:0000313" key="8">
    <source>
        <dbReference type="EMBL" id="SJZ75769.1"/>
    </source>
</evidence>
<keyword evidence="5" id="KW-1278">Translocase</keyword>
<reference evidence="8 9" key="1">
    <citation type="submission" date="2017-02" db="EMBL/GenBank/DDBJ databases">
        <authorList>
            <person name="Peterson S.W."/>
        </authorList>
    </citation>
    <scope>NUCLEOTIDE SEQUENCE [LARGE SCALE GENOMIC DNA]</scope>
    <source>
        <strain evidence="8 9">DSM 22335</strain>
    </source>
</reference>
<gene>
    <name evidence="5" type="primary">nuoN</name>
    <name evidence="8" type="ORF">SAMN04488132_104155</name>
</gene>
<comment type="catalytic activity">
    <reaction evidence="5">
        <text>a quinone + NADH + 5 H(+)(in) = a quinol + NAD(+) + 4 H(+)(out)</text>
        <dbReference type="Rhea" id="RHEA:57888"/>
        <dbReference type="ChEBI" id="CHEBI:15378"/>
        <dbReference type="ChEBI" id="CHEBI:24646"/>
        <dbReference type="ChEBI" id="CHEBI:57540"/>
        <dbReference type="ChEBI" id="CHEBI:57945"/>
        <dbReference type="ChEBI" id="CHEBI:132124"/>
    </reaction>
</comment>
<dbReference type="STRING" id="413434.SAMN04488132_104155"/>
<dbReference type="GO" id="GO:0005886">
    <property type="term" value="C:plasma membrane"/>
    <property type="evidence" value="ECO:0007669"/>
    <property type="project" value="UniProtKB-SubCell"/>
</dbReference>
<dbReference type="HAMAP" id="MF_00445">
    <property type="entry name" value="NDH1_NuoN_1"/>
    <property type="match status" value="1"/>
</dbReference>
<feature type="transmembrane region" description="Helical" evidence="5">
    <location>
        <begin position="95"/>
        <end position="112"/>
    </location>
</feature>
<keyword evidence="2 5" id="KW-0812">Transmembrane</keyword>
<keyword evidence="5" id="KW-0874">Quinone</keyword>
<dbReference type="AlphaFoldDB" id="A0A1T4N958"/>
<evidence type="ECO:0000256" key="4">
    <source>
        <dbReference type="ARBA" id="ARBA00023136"/>
    </source>
</evidence>
<comment type="subcellular location">
    <subcellularLocation>
        <location evidence="5">Cell membrane</location>
        <topology evidence="5">Multi-pass membrane protein</topology>
    </subcellularLocation>
    <subcellularLocation>
        <location evidence="1">Endomembrane system</location>
        <topology evidence="1">Multi-pass membrane protein</topology>
    </subcellularLocation>
    <subcellularLocation>
        <location evidence="6">Membrane</location>
        <topology evidence="6">Multi-pass membrane protein</topology>
    </subcellularLocation>
</comment>
<evidence type="ECO:0000259" key="7">
    <source>
        <dbReference type="Pfam" id="PF00361"/>
    </source>
</evidence>
<dbReference type="RefSeq" id="WP_078831133.1">
    <property type="nucleotide sequence ID" value="NZ_FUWH01000004.1"/>
</dbReference>
<dbReference type="GO" id="GO:0008137">
    <property type="term" value="F:NADH dehydrogenase (ubiquinone) activity"/>
    <property type="evidence" value="ECO:0007669"/>
    <property type="project" value="InterPro"/>
</dbReference>
<feature type="transmembrane region" description="Helical" evidence="5">
    <location>
        <begin position="396"/>
        <end position="414"/>
    </location>
</feature>
<dbReference type="EC" id="7.1.1.-" evidence="5"/>
<dbReference type="OrthoDB" id="9811718at2"/>
<feature type="domain" description="NADH:quinone oxidoreductase/Mrp antiporter transmembrane" evidence="7">
    <location>
        <begin position="117"/>
        <end position="401"/>
    </location>
</feature>
<name>A0A1T4N958_9BACT</name>
<evidence type="ECO:0000256" key="6">
    <source>
        <dbReference type="RuleBase" id="RU000320"/>
    </source>
</evidence>
<dbReference type="GO" id="GO:0042773">
    <property type="term" value="P:ATP synthesis coupled electron transport"/>
    <property type="evidence" value="ECO:0007669"/>
    <property type="project" value="InterPro"/>
</dbReference>
<comment type="similarity">
    <text evidence="5">Belongs to the complex I subunit 2 family.</text>
</comment>
<evidence type="ECO:0000256" key="3">
    <source>
        <dbReference type="ARBA" id="ARBA00022989"/>
    </source>
</evidence>
<dbReference type="GO" id="GO:0048038">
    <property type="term" value="F:quinone binding"/>
    <property type="evidence" value="ECO:0007669"/>
    <property type="project" value="UniProtKB-KW"/>
</dbReference>
<proteinExistence type="inferred from homology"/>
<evidence type="ECO:0000256" key="2">
    <source>
        <dbReference type="ARBA" id="ARBA00022692"/>
    </source>
</evidence>
<dbReference type="PANTHER" id="PTHR22773">
    <property type="entry name" value="NADH DEHYDROGENASE"/>
    <property type="match status" value="1"/>
</dbReference>
<feature type="transmembrane region" description="Helical" evidence="5">
    <location>
        <begin position="200"/>
        <end position="221"/>
    </location>
</feature>
<keyword evidence="5" id="KW-1003">Cell membrane</keyword>
<dbReference type="InterPro" id="IPR010096">
    <property type="entry name" value="NADH-Q_OxRdtase_suN/2"/>
</dbReference>
<feature type="transmembrane region" description="Helical" evidence="5">
    <location>
        <begin position="320"/>
        <end position="339"/>
    </location>
</feature>
<feature type="transmembrane region" description="Helical" evidence="5">
    <location>
        <begin position="118"/>
        <end position="138"/>
    </location>
</feature>
<feature type="transmembrane region" description="Helical" evidence="5">
    <location>
        <begin position="233"/>
        <end position="255"/>
    </location>
</feature>
<evidence type="ECO:0000256" key="5">
    <source>
        <dbReference type="HAMAP-Rule" id="MF_00445"/>
    </source>
</evidence>
<feature type="transmembrane region" description="Helical" evidence="5">
    <location>
        <begin position="29"/>
        <end position="50"/>
    </location>
</feature>
<feature type="transmembrane region" description="Helical" evidence="5">
    <location>
        <begin position="150"/>
        <end position="171"/>
    </location>
</feature>
<keyword evidence="9" id="KW-1185">Reference proteome</keyword>
<feature type="transmembrane region" description="Helical" evidence="5">
    <location>
        <begin position="6"/>
        <end position="22"/>
    </location>
</feature>
<dbReference type="EMBL" id="FUWH01000004">
    <property type="protein sequence ID" value="SJZ75769.1"/>
    <property type="molecule type" value="Genomic_DNA"/>
</dbReference>
<dbReference type="Proteomes" id="UP000190888">
    <property type="component" value="Unassembled WGS sequence"/>
</dbReference>
<dbReference type="NCBIfam" id="TIGR01770">
    <property type="entry name" value="NDH_I_N"/>
    <property type="match status" value="1"/>
</dbReference>
<dbReference type="InterPro" id="IPR001750">
    <property type="entry name" value="ND/Mrp_TM"/>
</dbReference>
<organism evidence="8 9">
    <name type="scientific">Sediminibacterium ginsengisoli</name>
    <dbReference type="NCBI Taxonomy" id="413434"/>
    <lineage>
        <taxon>Bacteria</taxon>
        <taxon>Pseudomonadati</taxon>
        <taxon>Bacteroidota</taxon>
        <taxon>Chitinophagia</taxon>
        <taxon>Chitinophagales</taxon>
        <taxon>Chitinophagaceae</taxon>
        <taxon>Sediminibacterium</taxon>
    </lineage>
</organism>
<evidence type="ECO:0000313" key="9">
    <source>
        <dbReference type="Proteomes" id="UP000190888"/>
    </source>
</evidence>
<feature type="transmembrane region" description="Helical" evidence="5">
    <location>
        <begin position="267"/>
        <end position="287"/>
    </location>
</feature>
<keyword evidence="5" id="KW-0813">Transport</keyword>
<sequence>MNAIIFSALAGVVMMYSGIITSKKTVIKYIAAIALVVLIAANLLQVYGIWQISVDTRDMLSFEKFGLVFNTLAFTATLIYVLLSGKEIENAGVNVAEYFALIFFVLCGVSILSSFNGLLMMFLGIEILTIPLYILTASDKRNLRSNEASLKYFLMGSFSTGIMLMGIALVYGATGSFALHTNAPVALSATGGIKASFLEVAGMILMFVSMAFKVSAAPFHFWTPDVYDGAPGVFTSFMATVVKAAGFIAFIRLFEGHTAILGPTWKILLAFVIVATLLIGNVTAVFQQSVKRMLSYSSIAQAGFMLFALYSSNDMAKEGLLLYSVAYSLATIGIFAVLIKLKDYAFDDFNGLGKTHPALAFATTVCLLSLAGIPLTGGFFAKYYMLASMVKEGGPLWLLIVAVLFAAVSVYYYFRVIQAMYFKEGTPSVQTEITSGFKAGMVLLAILIILLGIAPSLVLNLFYF</sequence>
<feature type="transmembrane region" description="Helical" evidence="5">
    <location>
        <begin position="65"/>
        <end position="83"/>
    </location>
</feature>
<evidence type="ECO:0000256" key="1">
    <source>
        <dbReference type="ARBA" id="ARBA00004127"/>
    </source>
</evidence>
<dbReference type="GO" id="GO:0012505">
    <property type="term" value="C:endomembrane system"/>
    <property type="evidence" value="ECO:0007669"/>
    <property type="project" value="UniProtKB-SubCell"/>
</dbReference>
<dbReference type="Pfam" id="PF00361">
    <property type="entry name" value="Proton_antipo_M"/>
    <property type="match status" value="1"/>
</dbReference>